<evidence type="ECO:0008006" key="4">
    <source>
        <dbReference type="Google" id="ProtNLM"/>
    </source>
</evidence>
<evidence type="ECO:0000313" key="2">
    <source>
        <dbReference type="EMBL" id="OUC75606.1"/>
    </source>
</evidence>
<reference evidence="2 3" key="1">
    <citation type="submission" date="2017-05" db="EMBL/GenBank/DDBJ databases">
        <title>Biotechnological potential of actinobacteria isolated from South African environments.</title>
        <authorList>
            <person name="Le Roes-Hill M."/>
            <person name="Prins A."/>
            <person name="Durrell K.A."/>
        </authorList>
    </citation>
    <scope>NUCLEOTIDE SEQUENCE [LARGE SCALE GENOMIC DNA]</scope>
    <source>
        <strain evidence="2">M26</strain>
    </source>
</reference>
<organism evidence="2 3">
    <name type="scientific">Streptosporangium minutum</name>
    <dbReference type="NCBI Taxonomy" id="569862"/>
    <lineage>
        <taxon>Bacteria</taxon>
        <taxon>Bacillati</taxon>
        <taxon>Actinomycetota</taxon>
        <taxon>Actinomycetes</taxon>
        <taxon>Streptosporangiales</taxon>
        <taxon>Streptosporangiaceae</taxon>
        <taxon>Streptosporangium</taxon>
    </lineage>
</organism>
<dbReference type="EMBL" id="NGFP01000529">
    <property type="protein sequence ID" value="OUC75606.1"/>
    <property type="molecule type" value="Genomic_DNA"/>
</dbReference>
<name>A0A2C9ZHU6_9ACTN</name>
<keyword evidence="3" id="KW-1185">Reference proteome</keyword>
<gene>
    <name evidence="2" type="ORF">CA984_44195</name>
</gene>
<evidence type="ECO:0000256" key="1">
    <source>
        <dbReference type="SAM" id="SignalP"/>
    </source>
</evidence>
<dbReference type="AlphaFoldDB" id="A0A2C9ZHU6"/>
<dbReference type="Proteomes" id="UP000194761">
    <property type="component" value="Unassembled WGS sequence"/>
</dbReference>
<protein>
    <recommendedName>
        <fullName evidence="4">DUF306 domain-containing protein</fullName>
    </recommendedName>
</protein>
<sequence>MIGEDVNRSSLAAVCAAAALLSSFAAPAMAAAERQAPLKTVYGWAKKSGSSAMIVTPYRATRTTVGDGPSIAWELSRKNGRPIRIDYTEGLIFRQVNKKCGKATAGYPYDTADKNALGTKVCDPIDLYNRLRKDRMPVKVVYDPAGPMAVKVIELVLP</sequence>
<comment type="caution">
    <text evidence="2">The sequence shown here is derived from an EMBL/GenBank/DDBJ whole genome shotgun (WGS) entry which is preliminary data.</text>
</comment>
<proteinExistence type="predicted"/>
<feature type="chain" id="PRO_5012406602" description="DUF306 domain-containing protein" evidence="1">
    <location>
        <begin position="31"/>
        <end position="158"/>
    </location>
</feature>
<accession>A0A2C9ZHU6</accession>
<feature type="signal peptide" evidence="1">
    <location>
        <begin position="1"/>
        <end position="30"/>
    </location>
</feature>
<evidence type="ECO:0000313" key="3">
    <source>
        <dbReference type="Proteomes" id="UP000194761"/>
    </source>
</evidence>
<keyword evidence="1" id="KW-0732">Signal</keyword>